<evidence type="ECO:0000313" key="2">
    <source>
        <dbReference type="Proteomes" id="UP001208570"/>
    </source>
</evidence>
<comment type="caution">
    <text evidence="1">The sequence shown here is derived from an EMBL/GenBank/DDBJ whole genome shotgun (WGS) entry which is preliminary data.</text>
</comment>
<keyword evidence="2" id="KW-1185">Reference proteome</keyword>
<dbReference type="AlphaFoldDB" id="A0AAD9N3S2"/>
<sequence>MVFGKKIFTLSFIECCTTTKLLSSGEGMIFCFQKF</sequence>
<reference evidence="1" key="1">
    <citation type="journal article" date="2023" name="Mol. Biol. Evol.">
        <title>Third-Generation Sequencing Reveals the Adaptive Role of the Epigenome in Three Deep-Sea Polychaetes.</title>
        <authorList>
            <person name="Perez M."/>
            <person name="Aroh O."/>
            <person name="Sun Y."/>
            <person name="Lan Y."/>
            <person name="Juniper S.K."/>
            <person name="Young C.R."/>
            <person name="Angers B."/>
            <person name="Qian P.Y."/>
        </authorList>
    </citation>
    <scope>NUCLEOTIDE SEQUENCE</scope>
    <source>
        <strain evidence="1">P08H-3</strain>
    </source>
</reference>
<accession>A0AAD9N3S2</accession>
<evidence type="ECO:0000313" key="1">
    <source>
        <dbReference type="EMBL" id="KAK2154358.1"/>
    </source>
</evidence>
<dbReference type="EMBL" id="JAODUP010000270">
    <property type="protein sequence ID" value="KAK2154358.1"/>
    <property type="molecule type" value="Genomic_DNA"/>
</dbReference>
<protein>
    <submittedName>
        <fullName evidence="1">Uncharacterized protein</fullName>
    </submittedName>
</protein>
<name>A0AAD9N3S2_9ANNE</name>
<organism evidence="1 2">
    <name type="scientific">Paralvinella palmiformis</name>
    <dbReference type="NCBI Taxonomy" id="53620"/>
    <lineage>
        <taxon>Eukaryota</taxon>
        <taxon>Metazoa</taxon>
        <taxon>Spiralia</taxon>
        <taxon>Lophotrochozoa</taxon>
        <taxon>Annelida</taxon>
        <taxon>Polychaeta</taxon>
        <taxon>Sedentaria</taxon>
        <taxon>Canalipalpata</taxon>
        <taxon>Terebellida</taxon>
        <taxon>Terebelliformia</taxon>
        <taxon>Alvinellidae</taxon>
        <taxon>Paralvinella</taxon>
    </lineage>
</organism>
<dbReference type="Proteomes" id="UP001208570">
    <property type="component" value="Unassembled WGS sequence"/>
</dbReference>
<gene>
    <name evidence="1" type="ORF">LSH36_270g05089</name>
</gene>
<proteinExistence type="predicted"/>